<evidence type="ECO:0000256" key="1">
    <source>
        <dbReference type="ARBA" id="ARBA00004123"/>
    </source>
</evidence>
<evidence type="ECO:0000256" key="3">
    <source>
        <dbReference type="ARBA" id="ARBA00022723"/>
    </source>
</evidence>
<evidence type="ECO:0000313" key="13">
    <source>
        <dbReference type="EnsemblMetazoa" id="ADIR015808-PA"/>
    </source>
</evidence>
<dbReference type="InterPro" id="IPR050717">
    <property type="entry name" value="C2H2-ZF_Transcription_Reg"/>
</dbReference>
<dbReference type="Gene3D" id="3.30.160.60">
    <property type="entry name" value="Classic Zinc Finger"/>
    <property type="match status" value="4"/>
</dbReference>
<dbReference type="Proteomes" id="UP000075884">
    <property type="component" value="Unassembled WGS sequence"/>
</dbReference>
<evidence type="ECO:0000256" key="11">
    <source>
        <dbReference type="SAM" id="MobiDB-lite"/>
    </source>
</evidence>
<feature type="region of interest" description="Disordered" evidence="11">
    <location>
        <begin position="374"/>
        <end position="395"/>
    </location>
</feature>
<evidence type="ECO:0000256" key="6">
    <source>
        <dbReference type="ARBA" id="ARBA00022833"/>
    </source>
</evidence>
<name>A0A1Y9H2C2_9DIPT</name>
<evidence type="ECO:0000256" key="2">
    <source>
        <dbReference type="ARBA" id="ARBA00006991"/>
    </source>
</evidence>
<dbReference type="GO" id="GO:0000977">
    <property type="term" value="F:RNA polymerase II transcription regulatory region sequence-specific DNA binding"/>
    <property type="evidence" value="ECO:0007669"/>
    <property type="project" value="TreeGrafter"/>
</dbReference>
<dbReference type="VEuPathDB" id="VectorBase:ADIR015808"/>
<dbReference type="Pfam" id="PF00096">
    <property type="entry name" value="zf-C2H2"/>
    <property type="match status" value="4"/>
</dbReference>
<dbReference type="InterPro" id="IPR036236">
    <property type="entry name" value="Znf_C2H2_sf"/>
</dbReference>
<sequence>MEPTSNYLKPLEVYRNEYPWSYYQYTANNDQMKQASAWNTEANVLAAAPFSYGSYSVPFGAAGTWDWNGCYDPMTAASIAYTGASSSYGSMPFVDVAPSYHQQHQQAPFGFYMPLPSPAPSSTPSPAPSQISSCSDNAPSERSPDSDLANSVETNNQLRLLADGADCTAPFLTPPYEQLDDSAEAARKYTSLLPHEPYLKMQSTTLPHTGHSVESILLQYPDAPQTQSVQLPTTIRKNKHTRDVKSAGSKGRAIATYASEWICELCNKGFVRKIGLTQHNRVHHSGERPHQCVKCGKRFADPVLLQRHIARHQSQNKPHKCDQCPKQFVYRMDLRRHQYLHTGNEPNRCTVCSKGFARRDHMAAHELTHLRRLNRETTKQQQHPLGGAMQDLHKR</sequence>
<accession>A0A1Y9H2C2</accession>
<feature type="domain" description="C2H2-type" evidence="12">
    <location>
        <begin position="319"/>
        <end position="346"/>
    </location>
</feature>
<feature type="domain" description="C2H2-type" evidence="12">
    <location>
        <begin position="347"/>
        <end position="369"/>
    </location>
</feature>
<dbReference type="AlphaFoldDB" id="A0A1Y9H2C2"/>
<evidence type="ECO:0000256" key="4">
    <source>
        <dbReference type="ARBA" id="ARBA00022737"/>
    </source>
</evidence>
<proteinExistence type="inferred from homology"/>
<dbReference type="GO" id="GO:0005634">
    <property type="term" value="C:nucleus"/>
    <property type="evidence" value="ECO:0007669"/>
    <property type="project" value="UniProtKB-SubCell"/>
</dbReference>
<evidence type="ECO:0000256" key="7">
    <source>
        <dbReference type="ARBA" id="ARBA00023125"/>
    </source>
</evidence>
<keyword evidence="3" id="KW-0479">Metal-binding</keyword>
<dbReference type="PANTHER" id="PTHR14196:SF12">
    <property type="entry name" value="ZINC FINGER PROTEIN 208-LIKE"/>
    <property type="match status" value="1"/>
</dbReference>
<dbReference type="FunFam" id="3.30.160.60:FF:000100">
    <property type="entry name" value="Zinc finger 45-like"/>
    <property type="match status" value="1"/>
</dbReference>
<dbReference type="PROSITE" id="PS00028">
    <property type="entry name" value="ZINC_FINGER_C2H2_1"/>
    <property type="match status" value="4"/>
</dbReference>
<reference evidence="14" key="1">
    <citation type="submission" date="2013-03" db="EMBL/GenBank/DDBJ databases">
        <title>The Genome Sequence of Anopheles dirus WRAIR2.</title>
        <authorList>
            <consortium name="The Broad Institute Genomics Platform"/>
            <person name="Neafsey D.E."/>
            <person name="Walton C."/>
            <person name="Walker B."/>
            <person name="Young S.K."/>
            <person name="Zeng Q."/>
            <person name="Gargeya S."/>
            <person name="Fitzgerald M."/>
            <person name="Haas B."/>
            <person name="Abouelleil A."/>
            <person name="Allen A.W."/>
            <person name="Alvarado L."/>
            <person name="Arachchi H.M."/>
            <person name="Berlin A.M."/>
            <person name="Chapman S.B."/>
            <person name="Gainer-Dewar J."/>
            <person name="Goldberg J."/>
            <person name="Griggs A."/>
            <person name="Gujja S."/>
            <person name="Hansen M."/>
            <person name="Howarth C."/>
            <person name="Imamovic A."/>
            <person name="Ireland A."/>
            <person name="Larimer J."/>
            <person name="McCowan C."/>
            <person name="Murphy C."/>
            <person name="Pearson M."/>
            <person name="Poon T.W."/>
            <person name="Priest M."/>
            <person name="Roberts A."/>
            <person name="Saif S."/>
            <person name="Shea T."/>
            <person name="Sisk P."/>
            <person name="Sykes S."/>
            <person name="Wortman J."/>
            <person name="Nusbaum C."/>
            <person name="Birren B."/>
        </authorList>
    </citation>
    <scope>NUCLEOTIDE SEQUENCE [LARGE SCALE GENOMIC DNA]</scope>
    <source>
        <strain evidence="14">WRAIR2</strain>
    </source>
</reference>
<dbReference type="GO" id="GO:0008270">
    <property type="term" value="F:zinc ion binding"/>
    <property type="evidence" value="ECO:0007669"/>
    <property type="project" value="UniProtKB-KW"/>
</dbReference>
<dbReference type="STRING" id="7168.A0A1Y9H2C2"/>
<evidence type="ECO:0000256" key="5">
    <source>
        <dbReference type="ARBA" id="ARBA00022771"/>
    </source>
</evidence>
<dbReference type="EnsemblMetazoa" id="ADIR015808-RA">
    <property type="protein sequence ID" value="ADIR015808-PA"/>
    <property type="gene ID" value="ADIR015808"/>
</dbReference>
<dbReference type="InterPro" id="IPR013087">
    <property type="entry name" value="Znf_C2H2_type"/>
</dbReference>
<feature type="compositionally biased region" description="Pro residues" evidence="11">
    <location>
        <begin position="115"/>
        <end position="127"/>
    </location>
</feature>
<keyword evidence="9" id="KW-0539">Nucleus</keyword>
<keyword evidence="8" id="KW-0804">Transcription</keyword>
<keyword evidence="6" id="KW-0862">Zinc</keyword>
<evidence type="ECO:0000256" key="10">
    <source>
        <dbReference type="PROSITE-ProRule" id="PRU00042"/>
    </source>
</evidence>
<keyword evidence="5 10" id="KW-0863">Zinc-finger</keyword>
<dbReference type="GO" id="GO:0000981">
    <property type="term" value="F:DNA-binding transcription factor activity, RNA polymerase II-specific"/>
    <property type="evidence" value="ECO:0007669"/>
    <property type="project" value="TreeGrafter"/>
</dbReference>
<keyword evidence="14" id="KW-1185">Reference proteome</keyword>
<dbReference type="PANTHER" id="PTHR14196">
    <property type="entry name" value="ODD-SKIPPED - RELATED"/>
    <property type="match status" value="1"/>
</dbReference>
<evidence type="ECO:0000256" key="9">
    <source>
        <dbReference type="ARBA" id="ARBA00023242"/>
    </source>
</evidence>
<reference evidence="13" key="2">
    <citation type="submission" date="2020-05" db="UniProtKB">
        <authorList>
            <consortium name="EnsemblMetazoa"/>
        </authorList>
    </citation>
    <scope>IDENTIFICATION</scope>
    <source>
        <strain evidence="13">WRAIR2</strain>
    </source>
</reference>
<evidence type="ECO:0000256" key="8">
    <source>
        <dbReference type="ARBA" id="ARBA00023163"/>
    </source>
</evidence>
<evidence type="ECO:0000313" key="14">
    <source>
        <dbReference type="Proteomes" id="UP000075884"/>
    </source>
</evidence>
<dbReference type="PROSITE" id="PS50157">
    <property type="entry name" value="ZINC_FINGER_C2H2_2"/>
    <property type="match status" value="4"/>
</dbReference>
<keyword evidence="7" id="KW-0238">DNA-binding</keyword>
<feature type="domain" description="C2H2-type" evidence="12">
    <location>
        <begin position="261"/>
        <end position="289"/>
    </location>
</feature>
<keyword evidence="4" id="KW-0677">Repeat</keyword>
<dbReference type="SUPFAM" id="SSF57667">
    <property type="entry name" value="beta-beta-alpha zinc fingers"/>
    <property type="match status" value="2"/>
</dbReference>
<feature type="region of interest" description="Disordered" evidence="11">
    <location>
        <begin position="111"/>
        <end position="149"/>
    </location>
</feature>
<organism evidence="13 14">
    <name type="scientific">Anopheles dirus</name>
    <dbReference type="NCBI Taxonomy" id="7168"/>
    <lineage>
        <taxon>Eukaryota</taxon>
        <taxon>Metazoa</taxon>
        <taxon>Ecdysozoa</taxon>
        <taxon>Arthropoda</taxon>
        <taxon>Hexapoda</taxon>
        <taxon>Insecta</taxon>
        <taxon>Pterygota</taxon>
        <taxon>Neoptera</taxon>
        <taxon>Endopterygota</taxon>
        <taxon>Diptera</taxon>
        <taxon>Nematocera</taxon>
        <taxon>Culicoidea</taxon>
        <taxon>Culicidae</taxon>
        <taxon>Anophelinae</taxon>
        <taxon>Anopheles</taxon>
    </lineage>
</organism>
<evidence type="ECO:0000259" key="12">
    <source>
        <dbReference type="PROSITE" id="PS50157"/>
    </source>
</evidence>
<comment type="subcellular location">
    <subcellularLocation>
        <location evidence="1">Nucleus</location>
    </subcellularLocation>
</comment>
<dbReference type="SMART" id="SM00355">
    <property type="entry name" value="ZnF_C2H2"/>
    <property type="match status" value="4"/>
</dbReference>
<feature type="domain" description="C2H2-type" evidence="12">
    <location>
        <begin position="290"/>
        <end position="317"/>
    </location>
</feature>
<comment type="similarity">
    <text evidence="2">Belongs to the krueppel C2H2-type zinc-finger protein family.</text>
</comment>
<dbReference type="FunFam" id="3.30.160.60:FF:000188">
    <property type="entry name" value="Zinc finger protein 787"/>
    <property type="match status" value="1"/>
</dbReference>
<protein>
    <recommendedName>
        <fullName evidence="12">C2H2-type domain-containing protein</fullName>
    </recommendedName>
</protein>